<feature type="coiled-coil region" evidence="1">
    <location>
        <begin position="400"/>
        <end position="475"/>
    </location>
</feature>
<evidence type="ECO:0000259" key="4">
    <source>
        <dbReference type="Pfam" id="PF13649"/>
    </source>
</evidence>
<dbReference type="Gene3D" id="3.40.50.2000">
    <property type="entry name" value="Glycogen Phosphorylase B"/>
    <property type="match status" value="1"/>
</dbReference>
<dbReference type="Proteomes" id="UP001320831">
    <property type="component" value="Unassembled WGS sequence"/>
</dbReference>
<evidence type="ECO:0000259" key="3">
    <source>
        <dbReference type="Pfam" id="PF13524"/>
    </source>
</evidence>
<sequence length="1124" mass="126692">MAVENQERALCDYLDELGLRGHCWFIGDDKSLLRALSKQFPGEAVHTGTPASRDALEQCSVLILSLSENRSNEVIFAGLETISARPLIVLLGDTGLPVSYQDRLLALGYRLLPKQPKGHPFHVIEHAEMAHKKHFDVAHYWEKRYASGHSSGAGSYGRLAQFKAHFINHFVQQHRIKSVLELGCGDGAQLALAEYPQYLGLDISPTIIERCRRIFAHDSSKQFEVYDPENFNPESMQAELGLSLDVVYHLSNDKVYHAYLDHLFAVSSRFVIIYSNSDRESLVGVNESAAYVRFRDVLEDIKQWQPNWSLISAKPNRFPYSTLNPSNTSVADFFVFEKQQKGKAKILSAAEKESFLTEKIINTLMISDENAKHIADNVTASGKKIDALVSIIKKLDNARQQKAAEDVSATQEKIDALAEKIEKLDNAQQLQALVAQQQVLQDEQKVQREQLHLQLEHLRSQLERSNAEKLKISARFSDVCAKYRAANARYRSACQQIAALKASPAYKAGSYVQAASHSMADAAKLPVRLWRLKKPRDKPPRRNFSLLQGLRYIKWKAVVPLATRLGLPYSRVARITLPQSVRGAVQRIGQKTTATPSSQSSPNTAAKPLTQRAEVFTPPSPAAQEVSILGWPAPLENGKPLVLAVMDEFTEGCFGSDLRLLQPRPDNWYGLAKKHPPAMVFIESAWKGNGGSWQYRVGTYNMKPGQELAQMTRWARQEGIPSVFWNKEDPVHHDKFMEAAALADHIFTTDQNMVESYKQRTGNQSVYALPFAAQPALHKPAALADRLRKSCFAGSWYGNRHAERGEAMKWLLKTAHKHALDIFDRNYGTGIFPFPEEYQDGIRGSLPYLELCKEYRRYRIFLNVNSVTDSPTMFSRRVFELMACGTPVVSTYARGIEETFQSDAVWLVRNEAEADAAIQTLLNDDHEWRRRSLAGIREVFSGHTYAHRLNSVFKTIGLTERIETEPQLLLLARVKHQAEMERLLSFAENQHYGQFQFLIECASSVSAGRAPDKVHLIASGKLLNRVAEYKDGNYAGIGWISPNHIYGAHYLQDLANAMAYRSDASGWAKACEEDAFSFGAETRLTASIWRPETFRKLWLTVEDQTVSSHDLYCADTEEFTPARQ</sequence>
<organism evidence="5 6">
    <name type="scientific">Chelativorans salis</name>
    <dbReference type="NCBI Taxonomy" id="2978478"/>
    <lineage>
        <taxon>Bacteria</taxon>
        <taxon>Pseudomonadati</taxon>
        <taxon>Pseudomonadota</taxon>
        <taxon>Alphaproteobacteria</taxon>
        <taxon>Hyphomicrobiales</taxon>
        <taxon>Phyllobacteriaceae</taxon>
        <taxon>Chelativorans</taxon>
    </lineage>
</organism>
<keyword evidence="1" id="KW-0175">Coiled coil</keyword>
<evidence type="ECO:0000256" key="1">
    <source>
        <dbReference type="SAM" id="Coils"/>
    </source>
</evidence>
<feature type="region of interest" description="Disordered" evidence="2">
    <location>
        <begin position="587"/>
        <end position="608"/>
    </location>
</feature>
<dbReference type="InterPro" id="IPR029063">
    <property type="entry name" value="SAM-dependent_MTases_sf"/>
</dbReference>
<evidence type="ECO:0000313" key="6">
    <source>
        <dbReference type="Proteomes" id="UP001320831"/>
    </source>
</evidence>
<dbReference type="InterPro" id="IPR055259">
    <property type="entry name" value="YkvP/CgeB_Glyco_trans-like"/>
</dbReference>
<dbReference type="Pfam" id="PF13649">
    <property type="entry name" value="Methyltransf_25"/>
    <property type="match status" value="1"/>
</dbReference>
<dbReference type="Gene3D" id="3.40.50.150">
    <property type="entry name" value="Vaccinia Virus protein VP39"/>
    <property type="match status" value="1"/>
</dbReference>
<dbReference type="GO" id="GO:0016757">
    <property type="term" value="F:glycosyltransferase activity"/>
    <property type="evidence" value="ECO:0007669"/>
    <property type="project" value="UniProtKB-KW"/>
</dbReference>
<name>A0ABT2LWF3_9HYPH</name>
<dbReference type="EC" id="2.4.-.-" evidence="5"/>
<feature type="domain" description="Methyltransferase" evidence="4">
    <location>
        <begin position="179"/>
        <end position="264"/>
    </location>
</feature>
<keyword evidence="6" id="KW-1185">Reference proteome</keyword>
<proteinExistence type="predicted"/>
<dbReference type="EMBL" id="JAOCZP010000012">
    <property type="protein sequence ID" value="MCT7378207.1"/>
    <property type="molecule type" value="Genomic_DNA"/>
</dbReference>
<dbReference type="Pfam" id="PF13524">
    <property type="entry name" value="Glyco_trans_1_2"/>
    <property type="match status" value="1"/>
</dbReference>
<reference evidence="5 6" key="1">
    <citation type="submission" date="2022-09" db="EMBL/GenBank/DDBJ databases">
        <title>Chelativorans salina sp. nov., a novel slightly halophilic bacterium isolated from a saline lake sediment enrichment.</title>
        <authorList>
            <person name="Gao L."/>
            <person name="Fang B.-Z."/>
            <person name="Li W.-J."/>
        </authorList>
    </citation>
    <scope>NUCLEOTIDE SEQUENCE [LARGE SCALE GENOMIC DNA]</scope>
    <source>
        <strain evidence="5 6">EGI FJ00035</strain>
    </source>
</reference>
<dbReference type="SUPFAM" id="SSF53756">
    <property type="entry name" value="UDP-Glycosyltransferase/glycogen phosphorylase"/>
    <property type="match status" value="1"/>
</dbReference>
<keyword evidence="5" id="KW-0808">Transferase</keyword>
<dbReference type="InterPro" id="IPR041698">
    <property type="entry name" value="Methyltransf_25"/>
</dbReference>
<gene>
    <name evidence="5" type="ORF">N5A92_24645</name>
</gene>
<dbReference type="CDD" id="cd02440">
    <property type="entry name" value="AdoMet_MTases"/>
    <property type="match status" value="1"/>
</dbReference>
<keyword evidence="5" id="KW-0328">Glycosyltransferase</keyword>
<feature type="domain" description="Spore protein YkvP/CgeB glycosyl transferase-like" evidence="3">
    <location>
        <begin position="810"/>
        <end position="951"/>
    </location>
</feature>
<evidence type="ECO:0000256" key="2">
    <source>
        <dbReference type="SAM" id="MobiDB-lite"/>
    </source>
</evidence>
<dbReference type="SUPFAM" id="SSF53335">
    <property type="entry name" value="S-adenosyl-L-methionine-dependent methyltransferases"/>
    <property type="match status" value="1"/>
</dbReference>
<accession>A0ABT2LWF3</accession>
<feature type="compositionally biased region" description="Polar residues" evidence="2">
    <location>
        <begin position="589"/>
        <end position="604"/>
    </location>
</feature>
<comment type="caution">
    <text evidence="5">The sequence shown here is derived from an EMBL/GenBank/DDBJ whole genome shotgun (WGS) entry which is preliminary data.</text>
</comment>
<protein>
    <submittedName>
        <fullName evidence="5">Glycosyltransferase</fullName>
        <ecNumber evidence="5">2.4.-.-</ecNumber>
    </submittedName>
</protein>
<dbReference type="RefSeq" id="WP_260907062.1">
    <property type="nucleotide sequence ID" value="NZ_JAOCZP010000012.1"/>
</dbReference>
<evidence type="ECO:0000313" key="5">
    <source>
        <dbReference type="EMBL" id="MCT7378207.1"/>
    </source>
</evidence>